<sequence length="137" mass="15663">MRTKDFIMALFGLAAIAGFSAIVMLLWNVLFTHIFGLASINFWQAGGIYIFAQILFGCVFRGKTTMAVGLNKNNEGGFGKNSIRERWQKMTSEERKEFFNKWKERRRNLFDRNDLFGTGGFGFGANDEPKKENESVQ</sequence>
<keyword evidence="1" id="KW-1133">Transmembrane helix</keyword>
<accession>A0A5M8P2B2</accession>
<name>A0A5M8P2B2_9BACT</name>
<feature type="transmembrane region" description="Helical" evidence="1">
    <location>
        <begin position="42"/>
        <end position="60"/>
    </location>
</feature>
<proteinExistence type="predicted"/>
<protein>
    <submittedName>
        <fullName evidence="2">Uncharacterized protein</fullName>
    </submittedName>
</protein>
<comment type="caution">
    <text evidence="2">The sequence shown here is derived from an EMBL/GenBank/DDBJ whole genome shotgun (WGS) entry which is preliminary data.</text>
</comment>
<feature type="transmembrane region" description="Helical" evidence="1">
    <location>
        <begin position="7"/>
        <end position="30"/>
    </location>
</feature>
<reference evidence="2 3" key="1">
    <citation type="submission" date="2019-03" db="EMBL/GenBank/DDBJ databases">
        <title>Single cell metagenomics reveals metabolic interactions within the superorganism composed of flagellate Streblomastix strix and complex community of Bacteroidetes bacteria on its surface.</title>
        <authorList>
            <person name="Treitli S.C."/>
            <person name="Kolisko M."/>
            <person name="Husnik F."/>
            <person name="Keeling P."/>
            <person name="Hampl V."/>
        </authorList>
    </citation>
    <scope>NUCLEOTIDE SEQUENCE [LARGE SCALE GENOMIC DNA]</scope>
    <source>
        <strain evidence="2">St1</strain>
    </source>
</reference>
<evidence type="ECO:0000256" key="1">
    <source>
        <dbReference type="SAM" id="Phobius"/>
    </source>
</evidence>
<evidence type="ECO:0000313" key="2">
    <source>
        <dbReference type="EMBL" id="KAA6302561.1"/>
    </source>
</evidence>
<gene>
    <name evidence="2" type="ORF">EZS26_001393</name>
</gene>
<dbReference type="Proteomes" id="UP000324575">
    <property type="component" value="Unassembled WGS sequence"/>
</dbReference>
<evidence type="ECO:0000313" key="3">
    <source>
        <dbReference type="Proteomes" id="UP000324575"/>
    </source>
</evidence>
<organism evidence="2 3">
    <name type="scientific">Candidatus Ordinivivax streblomastigis</name>
    <dbReference type="NCBI Taxonomy" id="2540710"/>
    <lineage>
        <taxon>Bacteria</taxon>
        <taxon>Pseudomonadati</taxon>
        <taxon>Bacteroidota</taxon>
        <taxon>Bacteroidia</taxon>
        <taxon>Bacteroidales</taxon>
        <taxon>Candidatus Ordinivivax</taxon>
    </lineage>
</organism>
<keyword evidence="1" id="KW-0472">Membrane</keyword>
<keyword evidence="1" id="KW-0812">Transmembrane</keyword>
<dbReference type="AlphaFoldDB" id="A0A5M8P2B2"/>
<dbReference type="EMBL" id="SNRX01000007">
    <property type="protein sequence ID" value="KAA6302561.1"/>
    <property type="molecule type" value="Genomic_DNA"/>
</dbReference>